<protein>
    <submittedName>
        <fullName evidence="7">Sulfur controller-2</fullName>
    </submittedName>
</protein>
<comment type="caution">
    <text evidence="7">The sequence shown here is derived from an EMBL/GenBank/DDBJ whole genome shotgun (WGS) entry which is preliminary data.</text>
</comment>
<reference evidence="7 8" key="1">
    <citation type="submission" date="2020-05" db="EMBL/GenBank/DDBJ databases">
        <title>Identification and distribution of gene clusters putatively required for synthesis of sphingolipid metabolism inhibitors in phylogenetically diverse species of the filamentous fungus Fusarium.</title>
        <authorList>
            <person name="Kim H.-S."/>
            <person name="Busman M."/>
            <person name="Brown D.W."/>
            <person name="Divon H."/>
            <person name="Uhlig S."/>
            <person name="Proctor R.H."/>
        </authorList>
    </citation>
    <scope>NUCLEOTIDE SEQUENCE [LARGE SCALE GENOMIC DNA]</scope>
    <source>
        <strain evidence="7 8">NRRL 66235</strain>
    </source>
</reference>
<evidence type="ECO:0000313" key="7">
    <source>
        <dbReference type="EMBL" id="KAF5698708.1"/>
    </source>
</evidence>
<proteinExistence type="predicted"/>
<dbReference type="InterPro" id="IPR051075">
    <property type="entry name" value="SCF_subunit_WD-repeat"/>
</dbReference>
<dbReference type="Gene3D" id="2.130.10.10">
    <property type="entry name" value="YVTN repeat-like/Quinoprotein amine dehydrogenase"/>
    <property type="match status" value="3"/>
</dbReference>
<dbReference type="PROSITE" id="PS00678">
    <property type="entry name" value="WD_REPEATS_1"/>
    <property type="match status" value="3"/>
</dbReference>
<feature type="repeat" description="WD" evidence="5">
    <location>
        <begin position="276"/>
        <end position="315"/>
    </location>
</feature>
<feature type="region of interest" description="Disordered" evidence="6">
    <location>
        <begin position="1"/>
        <end position="42"/>
    </location>
</feature>
<feature type="repeat" description="WD" evidence="5">
    <location>
        <begin position="254"/>
        <end position="275"/>
    </location>
</feature>
<dbReference type="Proteomes" id="UP000544331">
    <property type="component" value="Unassembled WGS sequence"/>
</dbReference>
<accession>A0A8H5XRH4</accession>
<dbReference type="PROSITE" id="PS50294">
    <property type="entry name" value="WD_REPEATS_REGION"/>
    <property type="match status" value="3"/>
</dbReference>
<feature type="repeat" description="WD" evidence="5">
    <location>
        <begin position="316"/>
        <end position="353"/>
    </location>
</feature>
<dbReference type="InterPro" id="IPR020472">
    <property type="entry name" value="WD40_PAC1"/>
</dbReference>
<dbReference type="PANTHER" id="PTHR19872:SF9">
    <property type="entry name" value="UBIQUITIN-BINDING SDF UBIQUITIN LIGASE COMPLEX SUBUNIT"/>
    <property type="match status" value="1"/>
</dbReference>
<comment type="pathway">
    <text evidence="1">Protein modification; protein ubiquitination.</text>
</comment>
<evidence type="ECO:0000256" key="1">
    <source>
        <dbReference type="ARBA" id="ARBA00004906"/>
    </source>
</evidence>
<evidence type="ECO:0000256" key="3">
    <source>
        <dbReference type="ARBA" id="ARBA00022737"/>
    </source>
</evidence>
<dbReference type="PANTHER" id="PTHR19872">
    <property type="entry name" value="UBIQUITIN LIGASE SPECIFICITY FACTOR/HREP PROTEIN"/>
    <property type="match status" value="1"/>
</dbReference>
<dbReference type="SUPFAM" id="SSF50978">
    <property type="entry name" value="WD40 repeat-like"/>
    <property type="match status" value="1"/>
</dbReference>
<evidence type="ECO:0000313" key="8">
    <source>
        <dbReference type="Proteomes" id="UP000544331"/>
    </source>
</evidence>
<dbReference type="PRINTS" id="PR00320">
    <property type="entry name" value="GPROTEINBRPT"/>
</dbReference>
<dbReference type="AlphaFoldDB" id="A0A8H5XRH4"/>
<dbReference type="InterPro" id="IPR001680">
    <property type="entry name" value="WD40_rpt"/>
</dbReference>
<evidence type="ECO:0000256" key="4">
    <source>
        <dbReference type="ARBA" id="ARBA00022786"/>
    </source>
</evidence>
<name>A0A8H5XRH4_9HYPO</name>
<feature type="repeat" description="WD" evidence="5">
    <location>
        <begin position="86"/>
        <end position="125"/>
    </location>
</feature>
<keyword evidence="2 5" id="KW-0853">WD repeat</keyword>
<keyword evidence="3" id="KW-0677">Repeat</keyword>
<dbReference type="InterPro" id="IPR019775">
    <property type="entry name" value="WD40_repeat_CS"/>
</dbReference>
<sequence length="353" mass="39679">MRQHRPSLGGSQGQSKRKLAPQLEVDSDTKEPLPLRPTKRQRTENDCPSLYEVCCFPQTRPWKDVYKERFMIGLNWNHGRFRTRMFEGHTDSIMCLQFDAAILATGSYDATIKLWDLETGKLRRSLVGSKDKTIKIWNFDDKESFTLRGHKDDVNSVQLDLHSRTLLSASDDFTLRLWDLTTRQCIKTFEGHCGQVQQVSFLPPHLETALSRSDAEMISDPAICTGTSTPSARSALAGDFLANPDRVLPPQYAVSAGLDNTLRLWDIFSGKCVRVFFGHTDGVWALAADILRIVSGAGDAQVKVWDLTKTECTRTIPGHREPVTCVSLSDAMFCTGSDDGQARLFDFRPEAKF</sequence>
<gene>
    <name evidence="7" type="ORF">FMUND_15015</name>
</gene>
<evidence type="ECO:0000256" key="6">
    <source>
        <dbReference type="SAM" id="MobiDB-lite"/>
    </source>
</evidence>
<dbReference type="InterPro" id="IPR036322">
    <property type="entry name" value="WD40_repeat_dom_sf"/>
</dbReference>
<dbReference type="CDD" id="cd00200">
    <property type="entry name" value="WD40"/>
    <property type="match status" value="1"/>
</dbReference>
<dbReference type="InterPro" id="IPR015943">
    <property type="entry name" value="WD40/YVTN_repeat-like_dom_sf"/>
</dbReference>
<organism evidence="7 8">
    <name type="scientific">Fusarium mundagurra</name>
    <dbReference type="NCBI Taxonomy" id="1567541"/>
    <lineage>
        <taxon>Eukaryota</taxon>
        <taxon>Fungi</taxon>
        <taxon>Dikarya</taxon>
        <taxon>Ascomycota</taxon>
        <taxon>Pezizomycotina</taxon>
        <taxon>Sordariomycetes</taxon>
        <taxon>Hypocreomycetidae</taxon>
        <taxon>Hypocreales</taxon>
        <taxon>Nectriaceae</taxon>
        <taxon>Fusarium</taxon>
        <taxon>Fusarium fujikuroi species complex</taxon>
    </lineage>
</organism>
<evidence type="ECO:0000256" key="2">
    <source>
        <dbReference type="ARBA" id="ARBA00022574"/>
    </source>
</evidence>
<feature type="repeat" description="WD" evidence="5">
    <location>
        <begin position="147"/>
        <end position="188"/>
    </location>
</feature>
<dbReference type="PROSITE" id="PS50082">
    <property type="entry name" value="WD_REPEATS_2"/>
    <property type="match status" value="5"/>
</dbReference>
<dbReference type="SMART" id="SM00320">
    <property type="entry name" value="WD40"/>
    <property type="match status" value="5"/>
</dbReference>
<evidence type="ECO:0000256" key="5">
    <source>
        <dbReference type="PROSITE-ProRule" id="PRU00221"/>
    </source>
</evidence>
<dbReference type="EMBL" id="JAAOAN010000873">
    <property type="protein sequence ID" value="KAF5698708.1"/>
    <property type="molecule type" value="Genomic_DNA"/>
</dbReference>
<keyword evidence="4" id="KW-0833">Ubl conjugation pathway</keyword>
<keyword evidence="8" id="KW-1185">Reference proteome</keyword>
<dbReference type="OrthoDB" id="5580488at2759"/>
<dbReference type="Pfam" id="PF00400">
    <property type="entry name" value="WD40"/>
    <property type="match status" value="4"/>
</dbReference>